<evidence type="ECO:0000313" key="8">
    <source>
        <dbReference type="Proteomes" id="UP000292886"/>
    </source>
</evidence>
<accession>A0A4P6YRA7</accession>
<name>A0A4P6YRA7_9LACO</name>
<evidence type="ECO:0000256" key="4">
    <source>
        <dbReference type="ARBA" id="ARBA00022777"/>
    </source>
</evidence>
<keyword evidence="3" id="KW-0547">Nucleotide-binding</keyword>
<dbReference type="CDD" id="cd01166">
    <property type="entry name" value="KdgK"/>
    <property type="match status" value="1"/>
</dbReference>
<keyword evidence="2" id="KW-0808">Transferase</keyword>
<dbReference type="OrthoDB" id="9813569at2"/>
<keyword evidence="4 7" id="KW-0418">Kinase</keyword>
<dbReference type="InterPro" id="IPR011611">
    <property type="entry name" value="PfkB_dom"/>
</dbReference>
<evidence type="ECO:0000313" key="7">
    <source>
        <dbReference type="EMBL" id="QBO35133.1"/>
    </source>
</evidence>
<dbReference type="InterPro" id="IPR029056">
    <property type="entry name" value="Ribokinase-like"/>
</dbReference>
<proteinExistence type="inferred from homology"/>
<organism evidence="7 8">
    <name type="scientific">Periweissella cryptocerci</name>
    <dbReference type="NCBI Taxonomy" id="2506420"/>
    <lineage>
        <taxon>Bacteria</taxon>
        <taxon>Bacillati</taxon>
        <taxon>Bacillota</taxon>
        <taxon>Bacilli</taxon>
        <taxon>Lactobacillales</taxon>
        <taxon>Lactobacillaceae</taxon>
        <taxon>Periweissella</taxon>
    </lineage>
</organism>
<dbReference type="RefSeq" id="WP_133362213.1">
    <property type="nucleotide sequence ID" value="NZ_CP037940.1"/>
</dbReference>
<dbReference type="Gene3D" id="3.40.1190.20">
    <property type="match status" value="1"/>
</dbReference>
<reference evidence="8" key="1">
    <citation type="submission" date="2019-03" db="EMBL/GenBank/DDBJ databases">
        <title>Weissella sp. 26KH-42 Genome sequencing.</title>
        <authorList>
            <person name="Heo J."/>
            <person name="Kim S.-J."/>
            <person name="Kim J.-S."/>
            <person name="Hong S.-B."/>
            <person name="Kwon S.-W."/>
        </authorList>
    </citation>
    <scope>NUCLEOTIDE SEQUENCE [LARGE SCALE GENOMIC DNA]</scope>
    <source>
        <strain evidence="8">26KH-42</strain>
    </source>
</reference>
<evidence type="ECO:0000256" key="2">
    <source>
        <dbReference type="ARBA" id="ARBA00022679"/>
    </source>
</evidence>
<dbReference type="Proteomes" id="UP000292886">
    <property type="component" value="Chromosome"/>
</dbReference>
<dbReference type="SUPFAM" id="SSF53613">
    <property type="entry name" value="Ribokinase-like"/>
    <property type="match status" value="1"/>
</dbReference>
<dbReference type="GO" id="GO:0016301">
    <property type="term" value="F:kinase activity"/>
    <property type="evidence" value="ECO:0007669"/>
    <property type="project" value="UniProtKB-KW"/>
</dbReference>
<dbReference type="PANTHER" id="PTHR43085:SF1">
    <property type="entry name" value="PSEUDOURIDINE KINASE-RELATED"/>
    <property type="match status" value="1"/>
</dbReference>
<dbReference type="KEGG" id="wei:EQG49_01020"/>
<dbReference type="EMBL" id="CP037940">
    <property type="protein sequence ID" value="QBO35133.1"/>
    <property type="molecule type" value="Genomic_DNA"/>
</dbReference>
<evidence type="ECO:0000259" key="6">
    <source>
        <dbReference type="Pfam" id="PF00294"/>
    </source>
</evidence>
<sequence>MSEFLTIGEPVVTFGATDADMDLADALNYKKILGGAELNVAVGVTRLGHSAQYISAVGADPLGEFTKRELAKENIGTDYMSETADYWTAFQLKQRVTKGDPETFNFRKGSAAAHLTADKLDGINFSDVKMVHLSGIFPAISQTSRATFRHLITLIEEHHVPTTYDPNLRPSLWESQEVMIETVNDLAKHGEIVLPGINEGEILMGSRDPEAIADFYLNNSERTHTVIVKLGAEGAFVKTDDGQSYTVPGFKVEHVVDTVGAGDGFALGIITALLEGLTMPEAVRRANAVGALAVQAPGDNDGYPTQAQLADFYATYEK</sequence>
<dbReference type="GO" id="GO:0005524">
    <property type="term" value="F:ATP binding"/>
    <property type="evidence" value="ECO:0007669"/>
    <property type="project" value="UniProtKB-KW"/>
</dbReference>
<evidence type="ECO:0000256" key="3">
    <source>
        <dbReference type="ARBA" id="ARBA00022741"/>
    </source>
</evidence>
<protein>
    <submittedName>
        <fullName evidence="7">Sugar kinase</fullName>
    </submittedName>
</protein>
<feature type="domain" description="Carbohydrate kinase PfkB" evidence="6">
    <location>
        <begin position="7"/>
        <end position="305"/>
    </location>
</feature>
<dbReference type="InterPro" id="IPR050306">
    <property type="entry name" value="PfkB_Carbo_kinase"/>
</dbReference>
<keyword evidence="8" id="KW-1185">Reference proteome</keyword>
<keyword evidence="5" id="KW-0067">ATP-binding</keyword>
<dbReference type="AlphaFoldDB" id="A0A4P6YRA7"/>
<dbReference type="Pfam" id="PF00294">
    <property type="entry name" value="PfkB"/>
    <property type="match status" value="1"/>
</dbReference>
<evidence type="ECO:0000256" key="5">
    <source>
        <dbReference type="ARBA" id="ARBA00022840"/>
    </source>
</evidence>
<gene>
    <name evidence="7" type="ORF">EQG49_01020</name>
</gene>
<comment type="similarity">
    <text evidence="1">Belongs to the carbohydrate kinase PfkB family.</text>
</comment>
<evidence type="ECO:0000256" key="1">
    <source>
        <dbReference type="ARBA" id="ARBA00010688"/>
    </source>
</evidence>
<dbReference type="PANTHER" id="PTHR43085">
    <property type="entry name" value="HEXOKINASE FAMILY MEMBER"/>
    <property type="match status" value="1"/>
</dbReference>